<dbReference type="OrthoDB" id="3644438at2759"/>
<comment type="caution">
    <text evidence="2">The sequence shown here is derived from an EMBL/GenBank/DDBJ whole genome shotgun (WGS) entry which is preliminary data.</text>
</comment>
<keyword evidence="3" id="KW-1185">Reference proteome</keyword>
<sequence length="243" mass="27472">MSLIGKRKTEDVTLNGFYADDRPTLKRRGTTASQPHIESQNNFSNHNNTLKYEEKHKYHDRNDSAMSNHNEGFSQSFNQQLPTPPLNQDEFMNGADEYPLPGQQQNQRHEQQDQQQKLQTLYTNLTTFIATQNLSSLEPHLPTSPHPQTFIAQTRHLIQNLNSHLTSLQNIAISQLKLRTQMSSLGVAQSVISNLDSALQGLDAQMMEFMVGLQGIEMEVDAVEAELSSELQSQNHTTEVAML</sequence>
<accession>A0A9P3CGW5</accession>
<name>A0A9P3CGW5_9PEZI</name>
<feature type="compositionally biased region" description="Polar residues" evidence="1">
    <location>
        <begin position="30"/>
        <end position="47"/>
    </location>
</feature>
<reference evidence="2 3" key="1">
    <citation type="submission" date="2021-01" db="EMBL/GenBank/DDBJ databases">
        <title>Cercospora kikuchii MAFF 305040 whole genome shotgun sequence.</title>
        <authorList>
            <person name="Kashiwa T."/>
            <person name="Suzuki T."/>
        </authorList>
    </citation>
    <scope>NUCLEOTIDE SEQUENCE [LARGE SCALE GENOMIC DNA]</scope>
    <source>
        <strain evidence="2 3">MAFF 305040</strain>
    </source>
</reference>
<organism evidence="2 3">
    <name type="scientific">Cercospora kikuchii</name>
    <dbReference type="NCBI Taxonomy" id="84275"/>
    <lineage>
        <taxon>Eukaryota</taxon>
        <taxon>Fungi</taxon>
        <taxon>Dikarya</taxon>
        <taxon>Ascomycota</taxon>
        <taxon>Pezizomycotina</taxon>
        <taxon>Dothideomycetes</taxon>
        <taxon>Dothideomycetidae</taxon>
        <taxon>Mycosphaerellales</taxon>
        <taxon>Mycosphaerellaceae</taxon>
        <taxon>Cercospora</taxon>
    </lineage>
</organism>
<dbReference type="EMBL" id="BOLY01000003">
    <property type="protein sequence ID" value="GIZ42506.1"/>
    <property type="molecule type" value="Genomic_DNA"/>
</dbReference>
<evidence type="ECO:0000256" key="1">
    <source>
        <dbReference type="SAM" id="MobiDB-lite"/>
    </source>
</evidence>
<feature type="compositionally biased region" description="Polar residues" evidence="1">
    <location>
        <begin position="64"/>
        <end position="81"/>
    </location>
</feature>
<dbReference type="GeneID" id="68291347"/>
<protein>
    <submittedName>
        <fullName evidence="2">Uncharacterized protein</fullName>
    </submittedName>
</protein>
<evidence type="ECO:0000313" key="2">
    <source>
        <dbReference type="EMBL" id="GIZ42506.1"/>
    </source>
</evidence>
<dbReference type="AlphaFoldDB" id="A0A9P3CGW5"/>
<evidence type="ECO:0000313" key="3">
    <source>
        <dbReference type="Proteomes" id="UP000825890"/>
    </source>
</evidence>
<feature type="region of interest" description="Disordered" evidence="1">
    <location>
        <begin position="62"/>
        <end position="116"/>
    </location>
</feature>
<gene>
    <name evidence="2" type="ORF">CKM354_000577200</name>
</gene>
<feature type="region of interest" description="Disordered" evidence="1">
    <location>
        <begin position="21"/>
        <end position="47"/>
    </location>
</feature>
<dbReference type="Proteomes" id="UP000825890">
    <property type="component" value="Unassembled WGS sequence"/>
</dbReference>
<dbReference type="RefSeq" id="XP_044656993.1">
    <property type="nucleotide sequence ID" value="XM_044801058.1"/>
</dbReference>
<proteinExistence type="predicted"/>